<dbReference type="InParanoid" id="A0A1X7TZ37"/>
<evidence type="ECO:0000313" key="2">
    <source>
        <dbReference type="EnsemblMetazoa" id="Aqu2.1.20381_001"/>
    </source>
</evidence>
<proteinExistence type="predicted"/>
<dbReference type="EnsemblMetazoa" id="Aqu2.1.20381_001">
    <property type="protein sequence ID" value="Aqu2.1.20381_001"/>
    <property type="gene ID" value="Aqu2.1.20381"/>
</dbReference>
<reference evidence="2" key="1">
    <citation type="submission" date="2017-05" db="UniProtKB">
        <authorList>
            <consortium name="EnsemblMetazoa"/>
        </authorList>
    </citation>
    <scope>IDENTIFICATION</scope>
</reference>
<name>A0A1X7TZ37_AMPQE</name>
<protein>
    <recommendedName>
        <fullName evidence="3">Transmembrane protein</fullName>
    </recommendedName>
</protein>
<evidence type="ECO:0008006" key="3">
    <source>
        <dbReference type="Google" id="ProtNLM"/>
    </source>
</evidence>
<feature type="chain" id="PRO_5012507849" description="Transmembrane protein" evidence="1">
    <location>
        <begin position="20"/>
        <end position="401"/>
    </location>
</feature>
<organism evidence="2">
    <name type="scientific">Amphimedon queenslandica</name>
    <name type="common">Sponge</name>
    <dbReference type="NCBI Taxonomy" id="400682"/>
    <lineage>
        <taxon>Eukaryota</taxon>
        <taxon>Metazoa</taxon>
        <taxon>Porifera</taxon>
        <taxon>Demospongiae</taxon>
        <taxon>Heteroscleromorpha</taxon>
        <taxon>Haplosclerida</taxon>
        <taxon>Niphatidae</taxon>
        <taxon>Amphimedon</taxon>
    </lineage>
</organism>
<accession>A0A1X7TZ37</accession>
<sequence>MSFYHFLILLSLSIQCCISHNIINVTEKNGLEQFLCYNDPPVVGDTLVVFYTNITHYISGNVSFCMINTTYSLNMTSNSLGPAIINCNQTGNHLHWPTTGFSFINVHNLTLQRLVFRGCGGFLKNSMNINSTVSPFHFSQYHSAVLLFPHINILLIENVTITSYYGFAVLAINPVNATINGLTINVTLDQVKPVSMYAYTGSGALIVFARDYITDAHTVLINNSLITKNIEDLRSQHYLKRPHYVQSYYSILSAAGLTVLYTQTNYSAIVFVLKTNFTKNQGAVLFLLHYNTSCGRTVFDEISFVHNMAKVKSSLSLLLMIDVSNVSFPLFLNRSVFDNNVLIQPESYPSSVVFIRLYNPFFQSRVDINFSNLVFTKTNVARTGSCIYAIDTGAQGQVLNI</sequence>
<keyword evidence="1" id="KW-0732">Signal</keyword>
<dbReference type="AlphaFoldDB" id="A0A1X7TZ37"/>
<feature type="signal peptide" evidence="1">
    <location>
        <begin position="1"/>
        <end position="19"/>
    </location>
</feature>
<dbReference type="OrthoDB" id="5989148at2759"/>
<evidence type="ECO:0000256" key="1">
    <source>
        <dbReference type="SAM" id="SignalP"/>
    </source>
</evidence>